<dbReference type="AlphaFoldDB" id="A0A7X1PJ20"/>
<evidence type="ECO:0000256" key="1">
    <source>
        <dbReference type="SAM" id="SignalP"/>
    </source>
</evidence>
<dbReference type="EMBL" id="WHUV01000001">
    <property type="protein sequence ID" value="MQA53119.1"/>
    <property type="molecule type" value="Genomic_DNA"/>
</dbReference>
<feature type="domain" description="Spore coat protein U/FanG" evidence="2">
    <location>
        <begin position="29"/>
        <end position="177"/>
    </location>
</feature>
<keyword evidence="3" id="KW-0167">Capsid protein</keyword>
<dbReference type="InterPro" id="IPR007893">
    <property type="entry name" value="Spore_coat_U/FanG"/>
</dbReference>
<dbReference type="SMART" id="SM00972">
    <property type="entry name" value="SCPU"/>
    <property type="match status" value="1"/>
</dbReference>
<gene>
    <name evidence="3" type="ORF">GDH07_07245</name>
</gene>
<evidence type="ECO:0000259" key="2">
    <source>
        <dbReference type="Pfam" id="PF05229"/>
    </source>
</evidence>
<keyword evidence="1" id="KW-0732">Signal</keyword>
<accession>A0A7X1PJ20</accession>
<reference evidence="3 4" key="1">
    <citation type="submission" date="2019-10" db="EMBL/GenBank/DDBJ databases">
        <title>Pseudomonas dajingensis sp. nov., isolated from the profound head ulcers of farmed Murray cod (Maccullochella peelii peelii).</title>
        <authorList>
            <person name="Liu Y."/>
        </authorList>
    </citation>
    <scope>NUCLEOTIDE SEQUENCE [LARGE SCALE GENOMIC DNA]</scope>
    <source>
        <strain evidence="3 4">MC042</strain>
    </source>
</reference>
<organism evidence="3 4">
    <name type="scientific">Pseudomonas piscis</name>
    <dbReference type="NCBI Taxonomy" id="2614538"/>
    <lineage>
        <taxon>Bacteria</taxon>
        <taxon>Pseudomonadati</taxon>
        <taxon>Pseudomonadota</taxon>
        <taxon>Gammaproteobacteria</taxon>
        <taxon>Pseudomonadales</taxon>
        <taxon>Pseudomonadaceae</taxon>
        <taxon>Pseudomonas</taxon>
    </lineage>
</organism>
<keyword evidence="3" id="KW-0946">Virion</keyword>
<feature type="chain" id="PRO_5030878186" evidence="1">
    <location>
        <begin position="23"/>
        <end position="180"/>
    </location>
</feature>
<comment type="caution">
    <text evidence="3">The sequence shown here is derived from an EMBL/GenBank/DDBJ whole genome shotgun (WGS) entry which is preliminary data.</text>
</comment>
<feature type="signal peptide" evidence="1">
    <location>
        <begin position="1"/>
        <end position="22"/>
    </location>
</feature>
<dbReference type="PANTHER" id="PTHR37089">
    <property type="entry name" value="PROTEIN U-RELATED"/>
    <property type="match status" value="1"/>
</dbReference>
<dbReference type="Pfam" id="PF05229">
    <property type="entry name" value="SCPU"/>
    <property type="match status" value="1"/>
</dbReference>
<dbReference type="InterPro" id="IPR053167">
    <property type="entry name" value="Spore_coat_component"/>
</dbReference>
<dbReference type="Proteomes" id="UP000486534">
    <property type="component" value="Unassembled WGS sequence"/>
</dbReference>
<proteinExistence type="predicted"/>
<evidence type="ECO:0000313" key="3">
    <source>
        <dbReference type="EMBL" id="MQA53119.1"/>
    </source>
</evidence>
<protein>
    <submittedName>
        <fullName evidence="3">Spore coat protein</fullName>
    </submittedName>
</protein>
<evidence type="ECO:0000313" key="4">
    <source>
        <dbReference type="Proteomes" id="UP000486534"/>
    </source>
</evidence>
<sequence>MKKSIKAVTIIAMLSGASSVYATGQIQGDLDIQLAIGDGCEISNGASSGSSTGNSFGKIDFGTQSSLATSVIDAQSVASTGTGTIQLNCTKDVAYTISLGNGRNATSGQRNMKASGTDLVAYNLYQDAARSKAWGDTPSNQLTGKGTGAPIDLTVYGRVPKAMTPPAGVYTDSVLVTVAW</sequence>
<name>A0A7X1PJ20_9PSED</name>